<dbReference type="Proteomes" id="UP000799537">
    <property type="component" value="Unassembled WGS sequence"/>
</dbReference>
<dbReference type="EMBL" id="ML993580">
    <property type="protein sequence ID" value="KAF2172769.1"/>
    <property type="molecule type" value="Genomic_DNA"/>
</dbReference>
<gene>
    <name evidence="2" type="ORF">M409DRAFT_49301</name>
</gene>
<proteinExistence type="predicted"/>
<dbReference type="RefSeq" id="XP_033673658.1">
    <property type="nucleotide sequence ID" value="XM_033811204.1"/>
</dbReference>
<name>A0A6A6D3Q7_ZASCE</name>
<dbReference type="GeneID" id="54564476"/>
<feature type="region of interest" description="Disordered" evidence="1">
    <location>
        <begin position="155"/>
        <end position="182"/>
    </location>
</feature>
<sequence length="182" mass="19861">MPLVYDRLAKSDRGRRWAQEMCERQQRLAYIQLQRVESAAVKPCCAPPQLVSHLTAIGTARPVFGGQACDRAIGHDQPSSSRRPAQFRGAGMGSVDDGSSLPDLQGRVPCSAFACPSAGREYMQRCTCNPAVLPARGPRQDVLLLLSTADTRPRADWYPSSSITDDSSVTSYSRARPRTHDG</sequence>
<evidence type="ECO:0000313" key="3">
    <source>
        <dbReference type="Proteomes" id="UP000799537"/>
    </source>
</evidence>
<dbReference type="OrthoDB" id="10645316at2759"/>
<evidence type="ECO:0000256" key="1">
    <source>
        <dbReference type="SAM" id="MobiDB-lite"/>
    </source>
</evidence>
<reference evidence="2" key="1">
    <citation type="journal article" date="2020" name="Stud. Mycol.">
        <title>101 Dothideomycetes genomes: a test case for predicting lifestyles and emergence of pathogens.</title>
        <authorList>
            <person name="Haridas S."/>
            <person name="Albert R."/>
            <person name="Binder M."/>
            <person name="Bloem J."/>
            <person name="Labutti K."/>
            <person name="Salamov A."/>
            <person name="Andreopoulos B."/>
            <person name="Baker S."/>
            <person name="Barry K."/>
            <person name="Bills G."/>
            <person name="Bluhm B."/>
            <person name="Cannon C."/>
            <person name="Castanera R."/>
            <person name="Culley D."/>
            <person name="Daum C."/>
            <person name="Ezra D."/>
            <person name="Gonzalez J."/>
            <person name="Henrissat B."/>
            <person name="Kuo A."/>
            <person name="Liang C."/>
            <person name="Lipzen A."/>
            <person name="Lutzoni F."/>
            <person name="Magnuson J."/>
            <person name="Mondo S."/>
            <person name="Nolan M."/>
            <person name="Ohm R."/>
            <person name="Pangilinan J."/>
            <person name="Park H.-J."/>
            <person name="Ramirez L."/>
            <person name="Alfaro M."/>
            <person name="Sun H."/>
            <person name="Tritt A."/>
            <person name="Yoshinaga Y."/>
            <person name="Zwiers L.-H."/>
            <person name="Turgeon B."/>
            <person name="Goodwin S."/>
            <person name="Spatafora J."/>
            <person name="Crous P."/>
            <person name="Grigoriev I."/>
        </authorList>
    </citation>
    <scope>NUCLEOTIDE SEQUENCE</scope>
    <source>
        <strain evidence="2">ATCC 36951</strain>
    </source>
</reference>
<evidence type="ECO:0000313" key="2">
    <source>
        <dbReference type="EMBL" id="KAF2172769.1"/>
    </source>
</evidence>
<keyword evidence="3" id="KW-1185">Reference proteome</keyword>
<organism evidence="2 3">
    <name type="scientific">Zasmidium cellare ATCC 36951</name>
    <dbReference type="NCBI Taxonomy" id="1080233"/>
    <lineage>
        <taxon>Eukaryota</taxon>
        <taxon>Fungi</taxon>
        <taxon>Dikarya</taxon>
        <taxon>Ascomycota</taxon>
        <taxon>Pezizomycotina</taxon>
        <taxon>Dothideomycetes</taxon>
        <taxon>Dothideomycetidae</taxon>
        <taxon>Mycosphaerellales</taxon>
        <taxon>Mycosphaerellaceae</taxon>
        <taxon>Zasmidium</taxon>
    </lineage>
</organism>
<feature type="region of interest" description="Disordered" evidence="1">
    <location>
        <begin position="72"/>
        <end position="101"/>
    </location>
</feature>
<accession>A0A6A6D3Q7</accession>
<dbReference type="AlphaFoldDB" id="A0A6A6D3Q7"/>
<feature type="compositionally biased region" description="Low complexity" evidence="1">
    <location>
        <begin position="160"/>
        <end position="173"/>
    </location>
</feature>
<protein>
    <submittedName>
        <fullName evidence="2">Uncharacterized protein</fullName>
    </submittedName>
</protein>